<organism evidence="1">
    <name type="scientific">Arion vulgaris</name>
    <dbReference type="NCBI Taxonomy" id="1028688"/>
    <lineage>
        <taxon>Eukaryota</taxon>
        <taxon>Metazoa</taxon>
        <taxon>Spiralia</taxon>
        <taxon>Lophotrochozoa</taxon>
        <taxon>Mollusca</taxon>
        <taxon>Gastropoda</taxon>
        <taxon>Heterobranchia</taxon>
        <taxon>Euthyneura</taxon>
        <taxon>Panpulmonata</taxon>
        <taxon>Eupulmonata</taxon>
        <taxon>Stylommatophora</taxon>
        <taxon>Helicina</taxon>
        <taxon>Arionoidea</taxon>
        <taxon>Arionidae</taxon>
        <taxon>Arion</taxon>
    </lineage>
</organism>
<dbReference type="AlphaFoldDB" id="A0A0B7BK81"/>
<gene>
    <name evidence="1" type="primary">ORF193268</name>
</gene>
<evidence type="ECO:0000313" key="1">
    <source>
        <dbReference type="EMBL" id="CEK93307.1"/>
    </source>
</evidence>
<reference evidence="1" key="1">
    <citation type="submission" date="2014-12" db="EMBL/GenBank/DDBJ databases">
        <title>Insight into the proteome of Arion vulgaris.</title>
        <authorList>
            <person name="Aradska J."/>
            <person name="Bulat T."/>
            <person name="Smidak R."/>
            <person name="Sarate P."/>
            <person name="Gangsoo J."/>
            <person name="Sialana F."/>
            <person name="Bilban M."/>
            <person name="Lubec G."/>
        </authorList>
    </citation>
    <scope>NUCLEOTIDE SEQUENCE</scope>
    <source>
        <tissue evidence="1">Skin</tissue>
    </source>
</reference>
<feature type="non-terminal residue" evidence="1">
    <location>
        <position position="1"/>
    </location>
</feature>
<proteinExistence type="predicted"/>
<accession>A0A0B7BK81</accession>
<protein>
    <submittedName>
        <fullName evidence="1">Uncharacterized protein</fullName>
    </submittedName>
</protein>
<dbReference type="EMBL" id="HACG01046442">
    <property type="protein sequence ID" value="CEK93307.1"/>
    <property type="molecule type" value="Transcribed_RNA"/>
</dbReference>
<sequence length="53" mass="6336">GKKKIRKEGERNTTKKMARWLTQQEKILFCGIFYTLQEPPLDLPVEHMLNYLT</sequence>
<name>A0A0B7BK81_9EUPU</name>